<dbReference type="EMBL" id="JBHUFD010000018">
    <property type="protein sequence ID" value="MFD1874835.1"/>
    <property type="molecule type" value="Genomic_DNA"/>
</dbReference>
<organism evidence="2 3">
    <name type="scientific">Hymenobacter bucti</name>
    <dbReference type="NCBI Taxonomy" id="1844114"/>
    <lineage>
        <taxon>Bacteria</taxon>
        <taxon>Pseudomonadati</taxon>
        <taxon>Bacteroidota</taxon>
        <taxon>Cytophagia</taxon>
        <taxon>Cytophagales</taxon>
        <taxon>Hymenobacteraceae</taxon>
        <taxon>Hymenobacter</taxon>
    </lineage>
</organism>
<accession>A0ABW4QZ86</accession>
<dbReference type="RefSeq" id="WP_382316969.1">
    <property type="nucleotide sequence ID" value="NZ_JBHUFD010000018.1"/>
</dbReference>
<proteinExistence type="predicted"/>
<feature type="domain" description="Insertion element IS402-like" evidence="1">
    <location>
        <begin position="11"/>
        <end position="61"/>
    </location>
</feature>
<reference evidence="3" key="1">
    <citation type="journal article" date="2019" name="Int. J. Syst. Evol. Microbiol.">
        <title>The Global Catalogue of Microorganisms (GCM) 10K type strain sequencing project: providing services to taxonomists for standard genome sequencing and annotation.</title>
        <authorList>
            <consortium name="The Broad Institute Genomics Platform"/>
            <consortium name="The Broad Institute Genome Sequencing Center for Infectious Disease"/>
            <person name="Wu L."/>
            <person name="Ma J."/>
        </authorList>
    </citation>
    <scope>NUCLEOTIDE SEQUENCE [LARGE SCALE GENOMIC DNA]</scope>
    <source>
        <strain evidence="3">CGMCC 1.15795</strain>
    </source>
</reference>
<dbReference type="Proteomes" id="UP001597197">
    <property type="component" value="Unassembled WGS sequence"/>
</dbReference>
<evidence type="ECO:0000259" key="1">
    <source>
        <dbReference type="Pfam" id="PF13340"/>
    </source>
</evidence>
<keyword evidence="3" id="KW-1185">Reference proteome</keyword>
<protein>
    <submittedName>
        <fullName evidence="2">Transposase</fullName>
    </submittedName>
</protein>
<evidence type="ECO:0000313" key="3">
    <source>
        <dbReference type="Proteomes" id="UP001597197"/>
    </source>
</evidence>
<dbReference type="InterPro" id="IPR025161">
    <property type="entry name" value="IS402-like_dom"/>
</dbReference>
<dbReference type="Pfam" id="PF13340">
    <property type="entry name" value="DUF4096"/>
    <property type="match status" value="1"/>
</dbReference>
<evidence type="ECO:0000313" key="2">
    <source>
        <dbReference type="EMBL" id="MFD1874835.1"/>
    </source>
</evidence>
<gene>
    <name evidence="2" type="ORF">ACFSDX_20545</name>
</gene>
<sequence length="61" mass="7470">MVDCHQPLIYSQWQVMEPLLPTQQKRCHRLWQIFDDMLYKCQTGCQWRNLPTCFPPWPAVY</sequence>
<name>A0ABW4QZ86_9BACT</name>
<comment type="caution">
    <text evidence="2">The sequence shown here is derived from an EMBL/GenBank/DDBJ whole genome shotgun (WGS) entry which is preliminary data.</text>
</comment>